<evidence type="ECO:0000313" key="2">
    <source>
        <dbReference type="EMBL" id="MPM59667.1"/>
    </source>
</evidence>
<comment type="caution">
    <text evidence="2">The sequence shown here is derived from an EMBL/GenBank/DDBJ whole genome shotgun (WGS) entry which is preliminary data.</text>
</comment>
<feature type="compositionally biased region" description="Polar residues" evidence="1">
    <location>
        <begin position="49"/>
        <end position="61"/>
    </location>
</feature>
<evidence type="ECO:0000256" key="1">
    <source>
        <dbReference type="SAM" id="MobiDB-lite"/>
    </source>
</evidence>
<name>A0A645B2P6_9ZZZZ</name>
<gene>
    <name evidence="2" type="ORF">SDC9_106513</name>
</gene>
<sequence>MTAAARIVVPSGESILFFSERIRAVMPTLVAVLKIPRKRQRGSMKEADSSTMPSATPKANDTTTPPSPTTVPATE</sequence>
<dbReference type="AlphaFoldDB" id="A0A645B2P6"/>
<reference evidence="2" key="1">
    <citation type="submission" date="2019-08" db="EMBL/GenBank/DDBJ databases">
        <authorList>
            <person name="Kucharzyk K."/>
            <person name="Murdoch R.W."/>
            <person name="Higgins S."/>
            <person name="Loffler F."/>
        </authorList>
    </citation>
    <scope>NUCLEOTIDE SEQUENCE</scope>
</reference>
<dbReference type="EMBL" id="VSSQ01017399">
    <property type="protein sequence ID" value="MPM59667.1"/>
    <property type="molecule type" value="Genomic_DNA"/>
</dbReference>
<proteinExistence type="predicted"/>
<feature type="region of interest" description="Disordered" evidence="1">
    <location>
        <begin position="37"/>
        <end position="75"/>
    </location>
</feature>
<organism evidence="2">
    <name type="scientific">bioreactor metagenome</name>
    <dbReference type="NCBI Taxonomy" id="1076179"/>
    <lineage>
        <taxon>unclassified sequences</taxon>
        <taxon>metagenomes</taxon>
        <taxon>ecological metagenomes</taxon>
    </lineage>
</organism>
<accession>A0A645B2P6</accession>
<protein>
    <submittedName>
        <fullName evidence="2">Uncharacterized protein</fullName>
    </submittedName>
</protein>